<dbReference type="Gene3D" id="3.40.50.200">
    <property type="entry name" value="Peptidase S8/S53 domain"/>
    <property type="match status" value="1"/>
</dbReference>
<dbReference type="STRING" id="1123384.AJ81_02930"/>
<dbReference type="InterPro" id="IPR023828">
    <property type="entry name" value="Peptidase_S8_Ser-AS"/>
</dbReference>
<name>A0A0X1KQ52_9THEM</name>
<keyword evidence="5 7" id="KW-0720">Serine protease</keyword>
<dbReference type="CDD" id="cd07477">
    <property type="entry name" value="Peptidases_S8_Subtilisin_subset"/>
    <property type="match status" value="1"/>
</dbReference>
<feature type="active site" description="Charge relay system" evidence="6 7">
    <location>
        <position position="185"/>
    </location>
</feature>
<feature type="domain" description="Peptidase S8/S53" evidence="10">
    <location>
        <begin position="143"/>
        <end position="392"/>
    </location>
</feature>
<dbReference type="InterPro" id="IPR015500">
    <property type="entry name" value="Peptidase_S8_subtilisin-rel"/>
</dbReference>
<dbReference type="SUPFAM" id="SSF54897">
    <property type="entry name" value="Protease propeptides/inhibitors"/>
    <property type="match status" value="1"/>
</dbReference>
<keyword evidence="2 7" id="KW-0645">Protease</keyword>
<dbReference type="InterPro" id="IPR022398">
    <property type="entry name" value="Peptidase_S8_His-AS"/>
</dbReference>
<feature type="active site" description="Charge relay system" evidence="6 7">
    <location>
        <position position="152"/>
    </location>
</feature>
<dbReference type="PANTHER" id="PTHR43806">
    <property type="entry name" value="PEPTIDASE S8"/>
    <property type="match status" value="1"/>
</dbReference>
<evidence type="ECO:0000256" key="6">
    <source>
        <dbReference type="PIRSR" id="PIRSR615500-1"/>
    </source>
</evidence>
<evidence type="ECO:0000256" key="9">
    <source>
        <dbReference type="SAM" id="SignalP"/>
    </source>
</evidence>
<sequence>MNKKMIRRSFTLLVLAFIIAGCSQLANHQDETTKSLFTNDLSEFEFVNGEAKVLIKFRSLPGPAEEALVRALGGKVRFTYWIVPAIAATVPEPAISALRSNPRISVVEPDVTIHVLDYTSELDNTWGVKRIGAGNVHSAGNEGDGIKVAVLDTGIDYNHPELFGVYAGGYDFVNNDDDPMDDEGHGTHVAGTIAAARDGYGVVGVAPKVKLYALKVLDAKGSGSFSNVIAALQWCVENGVQITNNSYGSSQDPGTIVKEAFDAAYNAGILHVASAGNSGNPAGRGDNVGYPARYTSVIAVAATTKTDSRASYSSTGPDVELAAPGSAIKSTLLGGGYGEMSGTSMASPHVAGAAALVWYANPTWSNEQVRQRLIETAEDLGPSGRDPYYGYGLVRADLAVGSAPSPEPEPRTMHVGDITMSLAYQGSWVRARATVTIVSSDNQPVEGATVYGKWGGATTGDVSGTTDSNGKVTFTSARVRSPSSGTTFTFCVTNVVKDGWVYDSDANVESCDSISVP</sequence>
<dbReference type="Proteomes" id="UP000077469">
    <property type="component" value="Chromosome"/>
</dbReference>
<dbReference type="PROSITE" id="PS00136">
    <property type="entry name" value="SUBTILASE_ASP"/>
    <property type="match status" value="1"/>
</dbReference>
<evidence type="ECO:0000256" key="8">
    <source>
        <dbReference type="RuleBase" id="RU003355"/>
    </source>
</evidence>
<evidence type="ECO:0000259" key="10">
    <source>
        <dbReference type="Pfam" id="PF00082"/>
    </source>
</evidence>
<evidence type="ECO:0000256" key="2">
    <source>
        <dbReference type="ARBA" id="ARBA00022670"/>
    </source>
</evidence>
<dbReference type="InterPro" id="IPR036852">
    <property type="entry name" value="Peptidase_S8/S53_dom_sf"/>
</dbReference>
<keyword evidence="3" id="KW-0479">Metal-binding</keyword>
<proteinExistence type="inferred from homology"/>
<feature type="chain" id="PRO_5006945743" evidence="9">
    <location>
        <begin position="29"/>
        <end position="517"/>
    </location>
</feature>
<evidence type="ECO:0000256" key="3">
    <source>
        <dbReference type="ARBA" id="ARBA00022723"/>
    </source>
</evidence>
<feature type="signal peptide" evidence="9">
    <location>
        <begin position="1"/>
        <end position="28"/>
    </location>
</feature>
<dbReference type="PRINTS" id="PR00723">
    <property type="entry name" value="SUBTILISIN"/>
</dbReference>
<dbReference type="PaxDb" id="1123384-AJ81_02930"/>
<dbReference type="PANTHER" id="PTHR43806:SF11">
    <property type="entry name" value="CEREVISIN-RELATED"/>
    <property type="match status" value="1"/>
</dbReference>
<gene>
    <name evidence="11" type="ORF">AJ81_02930</name>
</gene>
<dbReference type="PROSITE" id="PS00138">
    <property type="entry name" value="SUBTILASE_SER"/>
    <property type="match status" value="1"/>
</dbReference>
<evidence type="ECO:0000313" key="11">
    <source>
        <dbReference type="EMBL" id="AJC73334.1"/>
    </source>
</evidence>
<feature type="active site" description="Charge relay system" evidence="6 7">
    <location>
        <position position="344"/>
    </location>
</feature>
<reference evidence="11 12" key="1">
    <citation type="submission" date="2014-01" db="EMBL/GenBank/DDBJ databases">
        <title>Genome sequencing of Thermotog hypogea.</title>
        <authorList>
            <person name="Zhang X."/>
            <person name="Alvare G."/>
            <person name="Fristensky B."/>
            <person name="Chen L."/>
            <person name="Suen T."/>
            <person name="Chen Q."/>
            <person name="Ma K."/>
        </authorList>
    </citation>
    <scope>NUCLEOTIDE SEQUENCE [LARGE SCALE GENOMIC DNA]</scope>
    <source>
        <strain evidence="11 12">DSM 11164</strain>
    </source>
</reference>
<dbReference type="PROSITE" id="PS51257">
    <property type="entry name" value="PROKAR_LIPOPROTEIN"/>
    <property type="match status" value="1"/>
</dbReference>
<dbReference type="GO" id="GO:0046872">
    <property type="term" value="F:metal ion binding"/>
    <property type="evidence" value="ECO:0007669"/>
    <property type="project" value="UniProtKB-KW"/>
</dbReference>
<dbReference type="PATRIC" id="fig|1123384.7.peg.574"/>
<accession>A0A0X1KQ52</accession>
<dbReference type="EMBL" id="CP007141">
    <property type="protein sequence ID" value="AJC73334.1"/>
    <property type="molecule type" value="Genomic_DNA"/>
</dbReference>
<evidence type="ECO:0000313" key="12">
    <source>
        <dbReference type="Proteomes" id="UP000077469"/>
    </source>
</evidence>
<dbReference type="GO" id="GO:0004252">
    <property type="term" value="F:serine-type endopeptidase activity"/>
    <property type="evidence" value="ECO:0007669"/>
    <property type="project" value="UniProtKB-UniRule"/>
</dbReference>
<dbReference type="PROSITE" id="PS00137">
    <property type="entry name" value="SUBTILASE_HIS"/>
    <property type="match status" value="1"/>
</dbReference>
<keyword evidence="9" id="KW-0732">Signal</keyword>
<organism evidence="11 12">
    <name type="scientific">Pseudothermotoga hypogea DSM 11164 = NBRC 106472</name>
    <dbReference type="NCBI Taxonomy" id="1123384"/>
    <lineage>
        <taxon>Bacteria</taxon>
        <taxon>Thermotogati</taxon>
        <taxon>Thermotogota</taxon>
        <taxon>Thermotogae</taxon>
        <taxon>Thermotogales</taxon>
        <taxon>Thermotogaceae</taxon>
        <taxon>Pseudothermotoga</taxon>
    </lineage>
</organism>
<evidence type="ECO:0000256" key="7">
    <source>
        <dbReference type="PROSITE-ProRule" id="PRU01240"/>
    </source>
</evidence>
<dbReference type="InterPro" id="IPR050131">
    <property type="entry name" value="Peptidase_S8_subtilisin-like"/>
</dbReference>
<evidence type="ECO:0000256" key="5">
    <source>
        <dbReference type="ARBA" id="ARBA00022825"/>
    </source>
</evidence>
<dbReference type="RefSeq" id="WP_051368800.1">
    <property type="nucleotide sequence ID" value="NC_022795.1"/>
</dbReference>
<dbReference type="InterPro" id="IPR023827">
    <property type="entry name" value="Peptidase_S8_Asp-AS"/>
</dbReference>
<dbReference type="KEGG" id="phy:AJ81_02930"/>
<dbReference type="Pfam" id="PF00082">
    <property type="entry name" value="Peptidase_S8"/>
    <property type="match status" value="1"/>
</dbReference>
<dbReference type="InterPro" id="IPR037045">
    <property type="entry name" value="S8pro/Inhibitor_I9_sf"/>
</dbReference>
<protein>
    <submittedName>
        <fullName evidence="11">Peptidase S8</fullName>
    </submittedName>
</protein>
<dbReference type="GO" id="GO:0006508">
    <property type="term" value="P:proteolysis"/>
    <property type="evidence" value="ECO:0007669"/>
    <property type="project" value="UniProtKB-KW"/>
</dbReference>
<dbReference type="Gene3D" id="3.30.70.80">
    <property type="entry name" value="Peptidase S8 propeptide/proteinase inhibitor I9"/>
    <property type="match status" value="1"/>
</dbReference>
<dbReference type="InterPro" id="IPR034202">
    <property type="entry name" value="Subtilisin_Carlsberg-like"/>
</dbReference>
<evidence type="ECO:0000256" key="1">
    <source>
        <dbReference type="ARBA" id="ARBA00011073"/>
    </source>
</evidence>
<dbReference type="AlphaFoldDB" id="A0A0X1KQ52"/>
<dbReference type="PROSITE" id="PS51892">
    <property type="entry name" value="SUBTILASE"/>
    <property type="match status" value="1"/>
</dbReference>
<comment type="similarity">
    <text evidence="1 7 8">Belongs to the peptidase S8 family.</text>
</comment>
<dbReference type="InterPro" id="IPR000209">
    <property type="entry name" value="Peptidase_S8/S53_dom"/>
</dbReference>
<keyword evidence="12" id="KW-1185">Reference proteome</keyword>
<dbReference type="SUPFAM" id="SSF52743">
    <property type="entry name" value="Subtilisin-like"/>
    <property type="match status" value="1"/>
</dbReference>
<keyword evidence="4 7" id="KW-0378">Hydrolase</keyword>
<evidence type="ECO:0000256" key="4">
    <source>
        <dbReference type="ARBA" id="ARBA00022801"/>
    </source>
</evidence>